<evidence type="ECO:0000313" key="2">
    <source>
        <dbReference type="EMBL" id="KUP94189.1"/>
    </source>
</evidence>
<proteinExistence type="predicted"/>
<dbReference type="Proteomes" id="UP000068382">
    <property type="component" value="Unassembled WGS sequence"/>
</dbReference>
<dbReference type="PANTHER" id="PTHR43162:SF1">
    <property type="entry name" value="PRESTALK A DIFFERENTIATION PROTEIN A"/>
    <property type="match status" value="1"/>
</dbReference>
<evidence type="ECO:0000259" key="1">
    <source>
        <dbReference type="Pfam" id="PF05368"/>
    </source>
</evidence>
<protein>
    <submittedName>
        <fullName evidence="2">NAD(P)H azoreductase</fullName>
        <ecNumber evidence="2">1.7.-.-</ecNumber>
    </submittedName>
</protein>
<dbReference type="SUPFAM" id="SSF51735">
    <property type="entry name" value="NAD(P)-binding Rossmann-fold domains"/>
    <property type="match status" value="1"/>
</dbReference>
<dbReference type="Gene3D" id="3.40.50.720">
    <property type="entry name" value="NAD(P)-binding Rossmann-like Domain"/>
    <property type="match status" value="1"/>
</dbReference>
<dbReference type="Pfam" id="PF05368">
    <property type="entry name" value="NmrA"/>
    <property type="match status" value="1"/>
</dbReference>
<dbReference type="InterPro" id="IPR036291">
    <property type="entry name" value="NAD(P)-bd_dom_sf"/>
</dbReference>
<dbReference type="InterPro" id="IPR051604">
    <property type="entry name" value="Ergot_Alk_Oxidoreductase"/>
</dbReference>
<dbReference type="GO" id="GO:0016491">
    <property type="term" value="F:oxidoreductase activity"/>
    <property type="evidence" value="ECO:0007669"/>
    <property type="project" value="UniProtKB-KW"/>
</dbReference>
<organism evidence="2 3">
    <name type="scientific">Tritonibacter horizontis</name>
    <dbReference type="NCBI Taxonomy" id="1768241"/>
    <lineage>
        <taxon>Bacteria</taxon>
        <taxon>Pseudomonadati</taxon>
        <taxon>Pseudomonadota</taxon>
        <taxon>Alphaproteobacteria</taxon>
        <taxon>Rhodobacterales</taxon>
        <taxon>Paracoccaceae</taxon>
        <taxon>Tritonibacter</taxon>
    </lineage>
</organism>
<dbReference type="PANTHER" id="PTHR43162">
    <property type="match status" value="1"/>
</dbReference>
<sequence length="309" mass="33484">MTKKNVLITGATGVTGGHALKHLIRGDLHVRALVRRKDDRAKALEQMGVEICTGDISNSADVGAALSDVDRAYFVYPIRPGLVSAAEKFAEAAQAAGVQYIVNMSQISARQDATSQAALAHWLAERVLDRSGIAVTHLRPTFFAEWMTRTAPMLARGDTIYLPFGGGFHAPITGADQGRVIAALLASPDLHSGKTYTLVGRKEMAPEEMVTELGKVLGRDLSFQQISATDFCVPIKQQIQTMHPDASDADLIGQLTEIDFLAQHLTEVAKDYAKGMFGGVNTTVEDVTGVPAQSLEAFYRENLDMFRRP</sequence>
<dbReference type="EMBL" id="LPUY01000025">
    <property type="protein sequence ID" value="KUP94189.1"/>
    <property type="molecule type" value="Genomic_DNA"/>
</dbReference>
<accession>A0A132C0T9</accession>
<dbReference type="AlphaFoldDB" id="A0A132C0T9"/>
<dbReference type="OrthoDB" id="109735at2"/>
<keyword evidence="2" id="KW-0560">Oxidoreductase</keyword>
<comment type="caution">
    <text evidence="2">The sequence shown here is derived from an EMBL/GenBank/DDBJ whole genome shotgun (WGS) entry which is preliminary data.</text>
</comment>
<reference evidence="2 3" key="1">
    <citation type="submission" date="2015-12" db="EMBL/GenBank/DDBJ databases">
        <title>Genome sequence of the marine Rhodobacteraceae strain O3.65, Candidatus Tritonibacter horizontis.</title>
        <authorList>
            <person name="Poehlein A."/>
            <person name="Giebel H.A."/>
            <person name="Voget S."/>
            <person name="Brinkhoff T."/>
        </authorList>
    </citation>
    <scope>NUCLEOTIDE SEQUENCE [LARGE SCALE GENOMIC DNA]</scope>
    <source>
        <strain evidence="2 3">O3.65</strain>
    </source>
</reference>
<dbReference type="InterPro" id="IPR008030">
    <property type="entry name" value="NmrA-like"/>
</dbReference>
<dbReference type="RefSeq" id="WP_068240815.1">
    <property type="nucleotide sequence ID" value="NZ_LPUY01000025.1"/>
</dbReference>
<evidence type="ECO:0000313" key="3">
    <source>
        <dbReference type="Proteomes" id="UP000068382"/>
    </source>
</evidence>
<dbReference type="Gene3D" id="3.90.25.10">
    <property type="entry name" value="UDP-galactose 4-epimerase, domain 1"/>
    <property type="match status" value="1"/>
</dbReference>
<keyword evidence="3" id="KW-1185">Reference proteome</keyword>
<gene>
    <name evidence="2" type="primary">azoB_1</name>
    <name evidence="2" type="ORF">TRIHO_09250</name>
</gene>
<dbReference type="EC" id="1.7.-.-" evidence="2"/>
<feature type="domain" description="NmrA-like" evidence="1">
    <location>
        <begin position="2"/>
        <end position="240"/>
    </location>
</feature>
<name>A0A132C0T9_9RHOB</name>